<gene>
    <name evidence="7" type="ORF">A4H97_08690</name>
</gene>
<proteinExistence type="inferred from homology"/>
<keyword evidence="4" id="KW-0804">Transcription</keyword>
<dbReference type="InterPro" id="IPR000792">
    <property type="entry name" value="Tscrpt_reg_LuxR_C"/>
</dbReference>
<accession>A0A1V9EEU3</accession>
<dbReference type="GO" id="GO:0016987">
    <property type="term" value="F:sigma factor activity"/>
    <property type="evidence" value="ECO:0007669"/>
    <property type="project" value="UniProtKB-KW"/>
</dbReference>
<keyword evidence="2" id="KW-0805">Transcription regulation</keyword>
<dbReference type="Proteomes" id="UP000192610">
    <property type="component" value="Unassembled WGS sequence"/>
</dbReference>
<dbReference type="InterPro" id="IPR036388">
    <property type="entry name" value="WH-like_DNA-bd_sf"/>
</dbReference>
<dbReference type="InterPro" id="IPR013324">
    <property type="entry name" value="RNA_pol_sigma_r3/r4-like"/>
</dbReference>
<dbReference type="InterPro" id="IPR013249">
    <property type="entry name" value="RNA_pol_sigma70_r4_t2"/>
</dbReference>
<dbReference type="InterPro" id="IPR014284">
    <property type="entry name" value="RNA_pol_sigma-70_dom"/>
</dbReference>
<dbReference type="STRING" id="354355.SAMN05660816_03808"/>
<evidence type="ECO:0000256" key="3">
    <source>
        <dbReference type="ARBA" id="ARBA00023082"/>
    </source>
</evidence>
<comment type="caution">
    <text evidence="7">The sequence shown here is derived from an EMBL/GenBank/DDBJ whole genome shotgun (WGS) entry which is preliminary data.</text>
</comment>
<evidence type="ECO:0000256" key="1">
    <source>
        <dbReference type="ARBA" id="ARBA00010641"/>
    </source>
</evidence>
<name>A0A1V9EEU3_9BACT</name>
<evidence type="ECO:0000256" key="4">
    <source>
        <dbReference type="ARBA" id="ARBA00023163"/>
    </source>
</evidence>
<evidence type="ECO:0000259" key="6">
    <source>
        <dbReference type="Pfam" id="PF08281"/>
    </source>
</evidence>
<dbReference type="Gene3D" id="1.10.10.10">
    <property type="entry name" value="Winged helix-like DNA-binding domain superfamily/Winged helix DNA-binding domain"/>
    <property type="match status" value="1"/>
</dbReference>
<dbReference type="OrthoDB" id="663247at2"/>
<evidence type="ECO:0000256" key="2">
    <source>
        <dbReference type="ARBA" id="ARBA00023015"/>
    </source>
</evidence>
<evidence type="ECO:0000313" key="7">
    <source>
        <dbReference type="EMBL" id="OQP44445.1"/>
    </source>
</evidence>
<keyword evidence="8" id="KW-1185">Reference proteome</keyword>
<feature type="domain" description="RNA polymerase sigma-70 region 2" evidence="5">
    <location>
        <begin position="26"/>
        <end position="89"/>
    </location>
</feature>
<dbReference type="EMBL" id="LVXG01000034">
    <property type="protein sequence ID" value="OQP44445.1"/>
    <property type="molecule type" value="Genomic_DNA"/>
</dbReference>
<feature type="domain" description="RNA polymerase sigma factor 70 region 4 type 2" evidence="6">
    <location>
        <begin position="121"/>
        <end position="171"/>
    </location>
</feature>
<dbReference type="Gene3D" id="1.10.1740.10">
    <property type="match status" value="1"/>
</dbReference>
<dbReference type="InterPro" id="IPR007627">
    <property type="entry name" value="RNA_pol_sigma70_r2"/>
</dbReference>
<comment type="similarity">
    <text evidence="1">Belongs to the sigma-70 factor family. ECF subfamily.</text>
</comment>
<dbReference type="PANTHER" id="PTHR43133:SF46">
    <property type="entry name" value="RNA POLYMERASE SIGMA-70 FACTOR ECF SUBFAMILY"/>
    <property type="match status" value="1"/>
</dbReference>
<evidence type="ECO:0000259" key="5">
    <source>
        <dbReference type="Pfam" id="PF04542"/>
    </source>
</evidence>
<evidence type="ECO:0000313" key="8">
    <source>
        <dbReference type="Proteomes" id="UP000192610"/>
    </source>
</evidence>
<dbReference type="NCBIfam" id="TIGR02937">
    <property type="entry name" value="sigma70-ECF"/>
    <property type="match status" value="1"/>
</dbReference>
<dbReference type="InterPro" id="IPR039425">
    <property type="entry name" value="RNA_pol_sigma-70-like"/>
</dbReference>
<keyword evidence="3" id="KW-0731">Sigma factor</keyword>
<dbReference type="Pfam" id="PF04542">
    <property type="entry name" value="Sigma70_r2"/>
    <property type="match status" value="1"/>
</dbReference>
<reference evidence="8" key="1">
    <citation type="submission" date="2016-04" db="EMBL/GenBank/DDBJ databases">
        <authorList>
            <person name="Chen L."/>
            <person name="Zhuang W."/>
            <person name="Wang G."/>
        </authorList>
    </citation>
    <scope>NUCLEOTIDE SEQUENCE [LARGE SCALE GENOMIC DNA]</scope>
    <source>
        <strain evidence="8">17621</strain>
    </source>
</reference>
<sequence length="176" mass="20694">MLSAALDIIQEIKTGEESTFRSIFYQYHSKLYYYFLKKSRSEEMSRELVQLTFIKLWQFRHTLSGNHPFELQLFNIANSTFIDLLRRQQTHRAKIVEMPIDAEDAFEATQQANDFEQADHLQSLIQSLSPVRKKIFILSRIQGHSYKEIAQQLSISVKTVEDHIGKALKHIRALFF</sequence>
<dbReference type="SUPFAM" id="SSF88946">
    <property type="entry name" value="Sigma2 domain of RNA polymerase sigma factors"/>
    <property type="match status" value="1"/>
</dbReference>
<dbReference type="GO" id="GO:0006352">
    <property type="term" value="P:DNA-templated transcription initiation"/>
    <property type="evidence" value="ECO:0007669"/>
    <property type="project" value="InterPro"/>
</dbReference>
<organism evidence="7 8">
    <name type="scientific">Niastella yeongjuensis</name>
    <dbReference type="NCBI Taxonomy" id="354355"/>
    <lineage>
        <taxon>Bacteria</taxon>
        <taxon>Pseudomonadati</taxon>
        <taxon>Bacteroidota</taxon>
        <taxon>Chitinophagia</taxon>
        <taxon>Chitinophagales</taxon>
        <taxon>Chitinophagaceae</taxon>
        <taxon>Niastella</taxon>
    </lineage>
</organism>
<dbReference type="SUPFAM" id="SSF88659">
    <property type="entry name" value="Sigma3 and sigma4 domains of RNA polymerase sigma factors"/>
    <property type="match status" value="1"/>
</dbReference>
<dbReference type="PANTHER" id="PTHR43133">
    <property type="entry name" value="RNA POLYMERASE ECF-TYPE SIGMA FACTO"/>
    <property type="match status" value="1"/>
</dbReference>
<dbReference type="CDD" id="cd06171">
    <property type="entry name" value="Sigma70_r4"/>
    <property type="match status" value="1"/>
</dbReference>
<dbReference type="InterPro" id="IPR013325">
    <property type="entry name" value="RNA_pol_sigma_r2"/>
</dbReference>
<protein>
    <submittedName>
        <fullName evidence="7">Uncharacterized protein</fullName>
    </submittedName>
</protein>
<dbReference type="Pfam" id="PF08281">
    <property type="entry name" value="Sigma70_r4_2"/>
    <property type="match status" value="1"/>
</dbReference>
<dbReference type="AlphaFoldDB" id="A0A1V9EEU3"/>
<dbReference type="GO" id="GO:0003677">
    <property type="term" value="F:DNA binding"/>
    <property type="evidence" value="ECO:0007669"/>
    <property type="project" value="InterPro"/>
</dbReference>
<dbReference type="PRINTS" id="PR00038">
    <property type="entry name" value="HTHLUXR"/>
</dbReference>